<accession>A0A7V8SK99</accession>
<evidence type="ECO:0008006" key="3">
    <source>
        <dbReference type="Google" id="ProtNLM"/>
    </source>
</evidence>
<gene>
    <name evidence="1" type="ORF">HZR21_08750</name>
</gene>
<sequence>MADDVARFASELATVAGVGGVFYALKSFKKSESDSKQAELSEMMKNSIEVLRLFSESIIPQIGKCQEVYLDMYESSFLEYQQIVFEKEGKRIEHLPPELKSATELECKIKAEYIGIFNQLEQVCAYISNDLIIDDVVYPTVHSVFIRFCDRHDDLLNHLTKDSTPYKHVHDVLYKWKRKSDRQMLEKQKEDVDKKLAKLK</sequence>
<dbReference type="AlphaFoldDB" id="A0A7V8SK99"/>
<evidence type="ECO:0000313" key="1">
    <source>
        <dbReference type="EMBL" id="MBA0017204.1"/>
    </source>
</evidence>
<dbReference type="RefSeq" id="WP_180747331.1">
    <property type="nucleotide sequence ID" value="NZ_CBCRWQ010000015.1"/>
</dbReference>
<dbReference type="EMBL" id="JACBNY010000016">
    <property type="protein sequence ID" value="MBA0017204.1"/>
    <property type="molecule type" value="Genomic_DNA"/>
</dbReference>
<keyword evidence="2" id="KW-1185">Reference proteome</keyword>
<organism evidence="1 2">
    <name type="scientific">Pseudolactococcus laudensis</name>
    <dbReference type="NCBI Taxonomy" id="1494461"/>
    <lineage>
        <taxon>Bacteria</taxon>
        <taxon>Bacillati</taxon>
        <taxon>Bacillota</taxon>
        <taxon>Bacilli</taxon>
        <taxon>Lactobacillales</taxon>
        <taxon>Streptococcaceae</taxon>
        <taxon>Pseudolactococcus</taxon>
    </lineage>
</organism>
<evidence type="ECO:0000313" key="2">
    <source>
        <dbReference type="Proteomes" id="UP000530186"/>
    </source>
</evidence>
<dbReference type="GeneID" id="303195605"/>
<protein>
    <recommendedName>
        <fullName evidence="3">DUF4760 domain-containing protein</fullName>
    </recommendedName>
</protein>
<comment type="caution">
    <text evidence="1">The sequence shown here is derived from an EMBL/GenBank/DDBJ whole genome shotgun (WGS) entry which is preliminary data.</text>
</comment>
<reference evidence="1 2" key="1">
    <citation type="submission" date="2020-07" db="EMBL/GenBank/DDBJ databases">
        <authorList>
            <person name="Hilgarth M."/>
            <person name="Werum V."/>
            <person name="Vogel R.F."/>
        </authorList>
    </citation>
    <scope>NUCLEOTIDE SEQUENCE [LARGE SCALE GENOMIC DNA]</scope>
    <source>
        <strain evidence="1 2">DSM 28961</strain>
    </source>
</reference>
<dbReference type="Proteomes" id="UP000530186">
    <property type="component" value="Unassembled WGS sequence"/>
</dbReference>
<name>A0A7V8SK99_9LACT</name>
<proteinExistence type="predicted"/>